<dbReference type="Gene3D" id="2.70.70.10">
    <property type="entry name" value="Glucose Permease (Domain IIA)"/>
    <property type="match status" value="1"/>
</dbReference>
<dbReference type="KEGG" id="vih:AB0763_10930"/>
<keyword evidence="5" id="KW-0378">Hydrolase</keyword>
<dbReference type="EMBL" id="CP162601">
    <property type="protein sequence ID" value="XDK26377.1"/>
    <property type="molecule type" value="Genomic_DNA"/>
</dbReference>
<evidence type="ECO:0000256" key="3">
    <source>
        <dbReference type="ARBA" id="ARBA00022670"/>
    </source>
</evidence>
<protein>
    <submittedName>
        <fullName evidence="12">Peptidoglycan DD-metalloendopeptidase family protein</fullName>
    </submittedName>
</protein>
<dbReference type="PROSITE" id="PS51257">
    <property type="entry name" value="PROKAR_LIPOPROTEIN"/>
    <property type="match status" value="1"/>
</dbReference>
<dbReference type="Pfam" id="PF01551">
    <property type="entry name" value="Peptidase_M23"/>
    <property type="match status" value="1"/>
</dbReference>
<evidence type="ECO:0000259" key="11">
    <source>
        <dbReference type="Pfam" id="PF19425"/>
    </source>
</evidence>
<evidence type="ECO:0000256" key="5">
    <source>
        <dbReference type="ARBA" id="ARBA00022801"/>
    </source>
</evidence>
<dbReference type="RefSeq" id="WP_306100847.1">
    <property type="nucleotide sequence ID" value="NZ_CP162601.1"/>
</dbReference>
<dbReference type="Gene3D" id="3.10.450.350">
    <property type="match status" value="2"/>
</dbReference>
<gene>
    <name evidence="12" type="ORF">AB0763_10930</name>
</gene>
<dbReference type="InterPro" id="IPR045834">
    <property type="entry name" value="Csd3_N2"/>
</dbReference>
<evidence type="ECO:0000256" key="8">
    <source>
        <dbReference type="ARBA" id="ARBA00060568"/>
    </source>
</evidence>
<evidence type="ECO:0000259" key="9">
    <source>
        <dbReference type="Pfam" id="PF01551"/>
    </source>
</evidence>
<proteinExistence type="predicted"/>
<dbReference type="GO" id="GO:0006508">
    <property type="term" value="P:proteolysis"/>
    <property type="evidence" value="ECO:0007669"/>
    <property type="project" value="UniProtKB-KW"/>
</dbReference>
<name>A0AB39HG32_9VIBR</name>
<dbReference type="CDD" id="cd12797">
    <property type="entry name" value="M23_peptidase"/>
    <property type="match status" value="1"/>
</dbReference>
<dbReference type="InterPro" id="IPR011055">
    <property type="entry name" value="Dup_hybrid_motif"/>
</dbReference>
<dbReference type="GO" id="GO:0030313">
    <property type="term" value="C:cell envelope"/>
    <property type="evidence" value="ECO:0007669"/>
    <property type="project" value="UniProtKB-SubCell"/>
</dbReference>
<reference evidence="12" key="1">
    <citation type="submission" date="2024-07" db="EMBL/GenBank/DDBJ databases">
        <title>Genome Analysis of a Potential Novel Vibrio Species Secreting pH- and Thermo-stable Alginate Lyase and its Application in Producing Alginate Oligosaccharides.</title>
        <authorList>
            <person name="Huang H."/>
            <person name="Bao K."/>
        </authorList>
    </citation>
    <scope>NUCLEOTIDE SEQUENCE</scope>
    <source>
        <strain evidence="12">HB236076</strain>
    </source>
</reference>
<dbReference type="PANTHER" id="PTHR21666">
    <property type="entry name" value="PEPTIDASE-RELATED"/>
    <property type="match status" value="1"/>
</dbReference>
<evidence type="ECO:0000256" key="4">
    <source>
        <dbReference type="ARBA" id="ARBA00022723"/>
    </source>
</evidence>
<dbReference type="InterPro" id="IPR016047">
    <property type="entry name" value="M23ase_b-sheet_dom"/>
</dbReference>
<dbReference type="SUPFAM" id="SSF51261">
    <property type="entry name" value="Duplicated hybrid motif"/>
    <property type="match status" value="1"/>
</dbReference>
<comment type="cofactor">
    <cofactor evidence="1">
        <name>Zn(2+)</name>
        <dbReference type="ChEBI" id="CHEBI:29105"/>
    </cofactor>
</comment>
<dbReference type="InterPro" id="IPR007340">
    <property type="entry name" value="LysM_Opacity-associatedA"/>
</dbReference>
<feature type="domain" description="M23ase beta-sheet core" evidence="9">
    <location>
        <begin position="294"/>
        <end position="388"/>
    </location>
</feature>
<evidence type="ECO:0000256" key="2">
    <source>
        <dbReference type="ARBA" id="ARBA00004196"/>
    </source>
</evidence>
<dbReference type="Pfam" id="PF19425">
    <property type="entry name" value="Csd3_N2"/>
    <property type="match status" value="1"/>
</dbReference>
<dbReference type="AlphaFoldDB" id="A0AB39HG32"/>
<evidence type="ECO:0000256" key="7">
    <source>
        <dbReference type="ARBA" id="ARBA00023049"/>
    </source>
</evidence>
<keyword evidence="7" id="KW-0482">Metalloprotease</keyword>
<evidence type="ECO:0000259" key="10">
    <source>
        <dbReference type="Pfam" id="PF04225"/>
    </source>
</evidence>
<feature type="domain" description="Csd3-like second N-terminal" evidence="11">
    <location>
        <begin position="165"/>
        <end position="282"/>
    </location>
</feature>
<organism evidence="12">
    <name type="scientific">Vibrio sp. HB236076</name>
    <dbReference type="NCBI Taxonomy" id="3232307"/>
    <lineage>
        <taxon>Bacteria</taxon>
        <taxon>Pseudomonadati</taxon>
        <taxon>Pseudomonadota</taxon>
        <taxon>Gammaproteobacteria</taxon>
        <taxon>Vibrionales</taxon>
        <taxon>Vibrionaceae</taxon>
        <taxon>Vibrio</taxon>
    </lineage>
</organism>
<dbReference type="GO" id="GO:0004222">
    <property type="term" value="F:metalloendopeptidase activity"/>
    <property type="evidence" value="ECO:0007669"/>
    <property type="project" value="TreeGrafter"/>
</dbReference>
<comment type="pathway">
    <text evidence="8">Cell wall degradation; peptidoglycan degradation.</text>
</comment>
<evidence type="ECO:0000256" key="1">
    <source>
        <dbReference type="ARBA" id="ARBA00001947"/>
    </source>
</evidence>
<dbReference type="PANTHER" id="PTHR21666:SF288">
    <property type="entry name" value="CELL DIVISION PROTEIN YTFB"/>
    <property type="match status" value="1"/>
</dbReference>
<sequence length="428" mass="48592">MKTIFNTLPRFHRIGVGFFSALIFVACLLPDEASLSENDRKRKYVVGQRYSLPLDIDLFYSPEKPVHSLDWQHYQVQPGESTALLFKRIGLSPTLLYRIMNSSQEIKSQLSNLRPGDKLAFGFDQEKQLTELRRGLNQFETFVVVKGEQGYQSRTDKKHIDYQYNYTEATITSNFWNAAISANLTPNQIMAIAGMFGWDIDFALDIRQQDSFKVLYQDMIVEGEVVGKGKILAATFTNQGDTFTAILDENSDQYFDKNGRAMKKAFLRAPIDFRRVSSNFNPKRLHPVTGLVKPHRGTDYVAPVGTPIWAAGDGVVQKAGYNRFNGNYVFIRHSNTYITKYLHMKKRLVNTGQRVKQGQTIGTLGSTGRVTGAHLHYEFLVNGVHKNPRTVDLPLSKSLQGKAKATFIANANLRLQKLEQYQQLLSMQ</sequence>
<dbReference type="Pfam" id="PF04225">
    <property type="entry name" value="LysM_OapA"/>
    <property type="match status" value="1"/>
</dbReference>
<keyword evidence="6" id="KW-0862">Zinc</keyword>
<comment type="subcellular location">
    <subcellularLocation>
        <location evidence="2">Cell envelope</location>
    </subcellularLocation>
</comment>
<evidence type="ECO:0000256" key="6">
    <source>
        <dbReference type="ARBA" id="ARBA00022833"/>
    </source>
</evidence>
<evidence type="ECO:0000313" key="12">
    <source>
        <dbReference type="EMBL" id="XDK26377.1"/>
    </source>
</evidence>
<dbReference type="GO" id="GO:0046872">
    <property type="term" value="F:metal ion binding"/>
    <property type="evidence" value="ECO:0007669"/>
    <property type="project" value="UniProtKB-KW"/>
</dbReference>
<dbReference type="GO" id="GO:0042834">
    <property type="term" value="F:peptidoglycan binding"/>
    <property type="evidence" value="ECO:0007669"/>
    <property type="project" value="InterPro"/>
</dbReference>
<feature type="domain" description="Opacity-associated protein A LysM-like" evidence="10">
    <location>
        <begin position="71"/>
        <end position="133"/>
    </location>
</feature>
<accession>A0AB39HG32</accession>
<dbReference type="InterPro" id="IPR050570">
    <property type="entry name" value="Cell_wall_metabolism_enzyme"/>
</dbReference>
<dbReference type="FunFam" id="2.70.70.10:FF:000002">
    <property type="entry name" value="Murein DD-endopeptidase MepM"/>
    <property type="match status" value="1"/>
</dbReference>
<keyword evidence="3" id="KW-0645">Protease</keyword>
<keyword evidence="4" id="KW-0479">Metal-binding</keyword>